<dbReference type="eggNOG" id="ENOG502S1A6">
    <property type="taxonomic scope" value="Eukaryota"/>
</dbReference>
<evidence type="ECO:0000313" key="7">
    <source>
        <dbReference type="Proteomes" id="UP000019478"/>
    </source>
</evidence>
<dbReference type="CDD" id="cd07730">
    <property type="entry name" value="metallo-hydrolase-like_MBL-fold"/>
    <property type="match status" value="1"/>
</dbReference>
<reference evidence="6 7" key="1">
    <citation type="submission" date="2013-03" db="EMBL/GenBank/DDBJ databases">
        <title>The Genome Sequence of Capronia epimyces CBS 606.96.</title>
        <authorList>
            <consortium name="The Broad Institute Genomics Platform"/>
            <person name="Cuomo C."/>
            <person name="de Hoog S."/>
            <person name="Gorbushina A."/>
            <person name="Walker B."/>
            <person name="Young S.K."/>
            <person name="Zeng Q."/>
            <person name="Gargeya S."/>
            <person name="Fitzgerald M."/>
            <person name="Haas B."/>
            <person name="Abouelleil A."/>
            <person name="Allen A.W."/>
            <person name="Alvarado L."/>
            <person name="Arachchi H.M."/>
            <person name="Berlin A.M."/>
            <person name="Chapman S.B."/>
            <person name="Gainer-Dewar J."/>
            <person name="Goldberg J."/>
            <person name="Griggs A."/>
            <person name="Gujja S."/>
            <person name="Hansen M."/>
            <person name="Howarth C."/>
            <person name="Imamovic A."/>
            <person name="Ireland A."/>
            <person name="Larimer J."/>
            <person name="McCowan C."/>
            <person name="Murphy C."/>
            <person name="Pearson M."/>
            <person name="Poon T.W."/>
            <person name="Priest M."/>
            <person name="Roberts A."/>
            <person name="Saif S."/>
            <person name="Shea T."/>
            <person name="Sisk P."/>
            <person name="Sykes S."/>
            <person name="Wortman J."/>
            <person name="Nusbaum C."/>
            <person name="Birren B."/>
        </authorList>
    </citation>
    <scope>NUCLEOTIDE SEQUENCE [LARGE SCALE GENOMIC DNA]</scope>
    <source>
        <strain evidence="6 7">CBS 606.96</strain>
    </source>
</reference>
<proteinExistence type="inferred from homology"/>
<evidence type="ECO:0000259" key="5">
    <source>
        <dbReference type="SMART" id="SM00849"/>
    </source>
</evidence>
<dbReference type="InterPro" id="IPR001279">
    <property type="entry name" value="Metallo-B-lactamas"/>
</dbReference>
<dbReference type="EMBL" id="AMGY01000005">
    <property type="protein sequence ID" value="EXJ82702.1"/>
    <property type="molecule type" value="Genomic_DNA"/>
</dbReference>
<sequence>MSPGRGRILEIPDSTVTITTKVIDATNVSGIPANSLHYPPIEGIDKLRPLPSLSFLLEHPSGQKLLFDLGIPKDLTTLGPEVADRLAKVAYRIEVEKDVVEVLEENNIKRDEINAVIWSHTHWDHKGDMALFPSTTTLVLGPDAMATFFKPGGGNSGVGGINERDVKGRKVHEVDFEGPGSLQLGPFRAFDYFHDGSLYLLDTPGHSVGHLCALVRTTADPATFLFFGGDCAHHCAEVRPSEYLPLPTSILPNPLPSFDRSVPLCPGTCFEDLNISRGRDAHGPLWQPKSGHDLAETIRTIGKVQEFDGEDNVLLLLAHDSSVRHVQMPFFPEAINDWKKRGLGRDLRWSWIADLEPKFPKNI</sequence>
<keyword evidence="2" id="KW-0479">Metal-binding</keyword>
<dbReference type="OrthoDB" id="10250730at2759"/>
<keyword evidence="7" id="KW-1185">Reference proteome</keyword>
<name>W9XQ71_9EURO</name>
<comment type="similarity">
    <text evidence="1">Belongs to the metallo-beta-lactamase superfamily.</text>
</comment>
<dbReference type="AlphaFoldDB" id="W9XQ71"/>
<dbReference type="GeneID" id="19170625"/>
<dbReference type="Pfam" id="PF00753">
    <property type="entry name" value="Lactamase_B"/>
    <property type="match status" value="1"/>
</dbReference>
<feature type="domain" description="Metallo-beta-lactamase" evidence="5">
    <location>
        <begin position="51"/>
        <end position="279"/>
    </location>
</feature>
<dbReference type="GO" id="GO:0046872">
    <property type="term" value="F:metal ion binding"/>
    <property type="evidence" value="ECO:0007669"/>
    <property type="project" value="UniProtKB-KW"/>
</dbReference>
<dbReference type="PANTHER" id="PTHR42978:SF5">
    <property type="entry name" value="METALLO-BETA-LACTAMASE DOMAIN-CONTAINING PROTEIN"/>
    <property type="match status" value="1"/>
</dbReference>
<dbReference type="SMART" id="SM00849">
    <property type="entry name" value="Lactamase_B"/>
    <property type="match status" value="1"/>
</dbReference>
<evidence type="ECO:0000256" key="4">
    <source>
        <dbReference type="ARBA" id="ARBA00022833"/>
    </source>
</evidence>
<evidence type="ECO:0000256" key="2">
    <source>
        <dbReference type="ARBA" id="ARBA00022723"/>
    </source>
</evidence>
<keyword evidence="4" id="KW-0862">Zinc</keyword>
<dbReference type="InterPro" id="IPR051013">
    <property type="entry name" value="MBL_superfamily_lactonases"/>
</dbReference>
<dbReference type="InterPro" id="IPR036866">
    <property type="entry name" value="RibonucZ/Hydroxyglut_hydro"/>
</dbReference>
<dbReference type="GO" id="GO:0016787">
    <property type="term" value="F:hydrolase activity"/>
    <property type="evidence" value="ECO:0007669"/>
    <property type="project" value="UniProtKB-KW"/>
</dbReference>
<dbReference type="HOGENOM" id="CLU_030571_1_0_1"/>
<dbReference type="STRING" id="1182542.W9XQ71"/>
<evidence type="ECO:0000256" key="3">
    <source>
        <dbReference type="ARBA" id="ARBA00022801"/>
    </source>
</evidence>
<evidence type="ECO:0000313" key="6">
    <source>
        <dbReference type="EMBL" id="EXJ82702.1"/>
    </source>
</evidence>
<dbReference type="Gene3D" id="3.60.15.10">
    <property type="entry name" value="Ribonuclease Z/Hydroxyacylglutathione hydrolase-like"/>
    <property type="match status" value="1"/>
</dbReference>
<protein>
    <recommendedName>
        <fullName evidence="5">Metallo-beta-lactamase domain-containing protein</fullName>
    </recommendedName>
</protein>
<keyword evidence="3" id="KW-0378">Hydrolase</keyword>
<accession>W9XQ71</accession>
<evidence type="ECO:0000256" key="1">
    <source>
        <dbReference type="ARBA" id="ARBA00007749"/>
    </source>
</evidence>
<dbReference type="PANTHER" id="PTHR42978">
    <property type="entry name" value="QUORUM-QUENCHING LACTONASE YTNP-RELATED-RELATED"/>
    <property type="match status" value="1"/>
</dbReference>
<dbReference type="RefSeq" id="XP_007734825.1">
    <property type="nucleotide sequence ID" value="XM_007736635.1"/>
</dbReference>
<comment type="caution">
    <text evidence="6">The sequence shown here is derived from an EMBL/GenBank/DDBJ whole genome shotgun (WGS) entry which is preliminary data.</text>
</comment>
<gene>
    <name evidence="6" type="ORF">A1O3_06516</name>
</gene>
<dbReference type="SUPFAM" id="SSF56281">
    <property type="entry name" value="Metallo-hydrolase/oxidoreductase"/>
    <property type="match status" value="1"/>
</dbReference>
<dbReference type="Proteomes" id="UP000019478">
    <property type="component" value="Unassembled WGS sequence"/>
</dbReference>
<organism evidence="6 7">
    <name type="scientific">Capronia epimyces CBS 606.96</name>
    <dbReference type="NCBI Taxonomy" id="1182542"/>
    <lineage>
        <taxon>Eukaryota</taxon>
        <taxon>Fungi</taxon>
        <taxon>Dikarya</taxon>
        <taxon>Ascomycota</taxon>
        <taxon>Pezizomycotina</taxon>
        <taxon>Eurotiomycetes</taxon>
        <taxon>Chaetothyriomycetidae</taxon>
        <taxon>Chaetothyriales</taxon>
        <taxon>Herpotrichiellaceae</taxon>
        <taxon>Capronia</taxon>
    </lineage>
</organism>